<feature type="non-terminal residue" evidence="1">
    <location>
        <position position="71"/>
    </location>
</feature>
<evidence type="ECO:0000313" key="2">
    <source>
        <dbReference type="Proteomes" id="UP000033428"/>
    </source>
</evidence>
<gene>
    <name evidence="1" type="ORF">OMAG_000648</name>
</gene>
<dbReference type="Proteomes" id="UP000033428">
    <property type="component" value="Unassembled WGS sequence"/>
</dbReference>
<dbReference type="EMBL" id="JYNY01000144">
    <property type="protein sequence ID" value="KJJ85484.1"/>
    <property type="molecule type" value="Genomic_DNA"/>
</dbReference>
<proteinExistence type="predicted"/>
<sequence>MLQALANRSYNNSIEMFDFSSTSKKKYLTLKTNCCIVLRNIKQIGGVNMDNNLSIAQDLDESQLNALLGFL</sequence>
<comment type="caution">
    <text evidence="1">The sequence shown here is derived from an EMBL/GenBank/DDBJ whole genome shotgun (WGS) entry which is preliminary data.</text>
</comment>
<evidence type="ECO:0000313" key="1">
    <source>
        <dbReference type="EMBL" id="KJJ85484.1"/>
    </source>
</evidence>
<protein>
    <submittedName>
        <fullName evidence="1">Uncharacterized protein</fullName>
    </submittedName>
</protein>
<accession>A0A0F0CTX2</accession>
<dbReference type="AlphaFoldDB" id="A0A0F0CTX2"/>
<name>A0A0F0CTX2_9BACT</name>
<keyword evidence="2" id="KW-1185">Reference proteome</keyword>
<organism evidence="1 2">
    <name type="scientific">Candidatus Omnitrophus magneticus</name>
    <dbReference type="NCBI Taxonomy" id="1609969"/>
    <lineage>
        <taxon>Bacteria</taxon>
        <taxon>Pseudomonadati</taxon>
        <taxon>Candidatus Omnitrophota</taxon>
        <taxon>Candidatus Omnitrophus</taxon>
    </lineage>
</organism>
<reference evidence="1 2" key="1">
    <citation type="submission" date="2015-02" db="EMBL/GenBank/DDBJ databases">
        <title>Single-cell genomics of uncultivated deep-branching MTB reveals a conserved set of magnetosome genes.</title>
        <authorList>
            <person name="Kolinko S."/>
            <person name="Richter M."/>
            <person name="Glockner F.O."/>
            <person name="Brachmann A."/>
            <person name="Schuler D."/>
        </authorList>
    </citation>
    <scope>NUCLEOTIDE SEQUENCE [LARGE SCALE GENOMIC DNA]</scope>
    <source>
        <strain evidence="1">SKK-01</strain>
    </source>
</reference>